<evidence type="ECO:0000313" key="1">
    <source>
        <dbReference type="EMBL" id="AKU08302.1"/>
    </source>
</evidence>
<dbReference type="KEGG" id="hgi:ABY42_11390"/>
<name>A0A0K1IUT6_HALGI</name>
<sequence>MNPDIYQHFRDGEEIVEYYSRNLSRPQVNRLAEIESISLPGTNIPSDCEILLEDGALETFHEYNAELFGIGSSTIIEGIRALETERMTDISDREMDEKQSLILYLIDWGWRDKLEIIKALKTFKTKRTYKRKQISGERSFEDLTDDVKEELRAQYEQELPEINERRKHKVKFKGVDIIEDTDLMIRFDAEAKASRYRQFRFREQEDWKDELNGQMETETIKYWPLTTEYLYIDYGRKEYDYDISRSEENLTRIAIETLFEDADFGEDVEFADPTDFEDSTPQDFVASRIEDQKEALEDTDLLDDGKKEQYANILDDLDSVEQTAIVLENVNVEGNPTRIEIETDDPISDFLGPHNLEERLEEFNQKSQQREYTLRLGDREIHVSGSKISIMGSISKDEEQVITSLLRKDGASV</sequence>
<reference evidence="2" key="1">
    <citation type="journal article" date="2015" name="J. Biotechnol.">
        <title>Complete genome sequence of Haloferax gibbonsii strain ARA6, a potential producer of polyhydroxyalkanoates and halocins isolated from Araruama, Rio de Janeiro, Brasil.</title>
        <authorList>
            <person name="Pinto L.H."/>
            <person name="D'Alincourt Carvalho-Assef A.P."/>
            <person name="Vieira R.P."/>
            <person name="Clementino M.M."/>
            <person name="Albano R.M."/>
        </authorList>
    </citation>
    <scope>NUCLEOTIDE SEQUENCE [LARGE SCALE GENOMIC DNA]</scope>
    <source>
        <strain evidence="2">ARA6</strain>
    </source>
</reference>
<accession>A0A0K1IUT6</accession>
<dbReference type="AlphaFoldDB" id="A0A0K1IUT6"/>
<dbReference type="EMBL" id="CP011947">
    <property type="protein sequence ID" value="AKU08302.1"/>
    <property type="molecule type" value="Genomic_DNA"/>
</dbReference>
<dbReference type="Proteomes" id="UP000066124">
    <property type="component" value="Chromosome"/>
</dbReference>
<protein>
    <submittedName>
        <fullName evidence="1">Uncharacterized protein</fullName>
    </submittedName>
</protein>
<proteinExistence type="predicted"/>
<organism evidence="1 2">
    <name type="scientific">Haloferax gibbonsii</name>
    <dbReference type="NCBI Taxonomy" id="35746"/>
    <lineage>
        <taxon>Archaea</taxon>
        <taxon>Methanobacteriati</taxon>
        <taxon>Methanobacteriota</taxon>
        <taxon>Stenosarchaea group</taxon>
        <taxon>Halobacteria</taxon>
        <taxon>Halobacteriales</taxon>
        <taxon>Haloferacaceae</taxon>
        <taxon>Haloferax</taxon>
    </lineage>
</organism>
<gene>
    <name evidence="1" type="ORF">ABY42_11390</name>
</gene>
<dbReference type="PATRIC" id="fig|35746.4.peg.2466"/>
<evidence type="ECO:0000313" key="2">
    <source>
        <dbReference type="Proteomes" id="UP000066124"/>
    </source>
</evidence>